<name>A0A026X099_OOCBI</name>
<accession>A0A026X099</accession>
<evidence type="ECO:0000313" key="3">
    <source>
        <dbReference type="EMBL" id="EZA60824.1"/>
    </source>
</evidence>
<organism evidence="3 4">
    <name type="scientific">Ooceraea biroi</name>
    <name type="common">Clonal raider ant</name>
    <name type="synonym">Cerapachys biroi</name>
    <dbReference type="NCBI Taxonomy" id="2015173"/>
    <lineage>
        <taxon>Eukaryota</taxon>
        <taxon>Metazoa</taxon>
        <taxon>Ecdysozoa</taxon>
        <taxon>Arthropoda</taxon>
        <taxon>Hexapoda</taxon>
        <taxon>Insecta</taxon>
        <taxon>Pterygota</taxon>
        <taxon>Neoptera</taxon>
        <taxon>Endopterygota</taxon>
        <taxon>Hymenoptera</taxon>
        <taxon>Apocrita</taxon>
        <taxon>Aculeata</taxon>
        <taxon>Formicoidea</taxon>
        <taxon>Formicidae</taxon>
        <taxon>Dorylinae</taxon>
        <taxon>Ooceraea</taxon>
    </lineage>
</organism>
<gene>
    <name evidence="3" type="ORF">X777_13025</name>
</gene>
<feature type="transmembrane region" description="Helical" evidence="2">
    <location>
        <begin position="89"/>
        <end position="105"/>
    </location>
</feature>
<keyword evidence="1" id="KW-0175">Coiled coil</keyword>
<protein>
    <submittedName>
        <fullName evidence="3">Uncharacterized protein</fullName>
    </submittedName>
</protein>
<keyword evidence="2" id="KW-1133">Transmembrane helix</keyword>
<evidence type="ECO:0000313" key="4">
    <source>
        <dbReference type="Proteomes" id="UP000053097"/>
    </source>
</evidence>
<keyword evidence="4" id="KW-1185">Reference proteome</keyword>
<feature type="coiled-coil region" evidence="1">
    <location>
        <begin position="28"/>
        <end position="58"/>
    </location>
</feature>
<evidence type="ECO:0000256" key="2">
    <source>
        <dbReference type="SAM" id="Phobius"/>
    </source>
</evidence>
<evidence type="ECO:0000256" key="1">
    <source>
        <dbReference type="SAM" id="Coils"/>
    </source>
</evidence>
<proteinExistence type="predicted"/>
<sequence>MHKEMLERFIFNILMRMEDEVRLLLNILTQFNDANQNLKNYLDNLENARSKISLKDEATQELINGTPHRPRLNMLLIWAVESFQFYHKMYYLLFLCSDLLIIYMYRVSHIRRKTVCPQVYLVKLN</sequence>
<dbReference type="AlphaFoldDB" id="A0A026X099"/>
<reference evidence="3 4" key="1">
    <citation type="journal article" date="2014" name="Curr. Biol.">
        <title>The genome of the clonal raider ant Cerapachys biroi.</title>
        <authorList>
            <person name="Oxley P.R."/>
            <person name="Ji L."/>
            <person name="Fetter-Pruneda I."/>
            <person name="McKenzie S.K."/>
            <person name="Li C."/>
            <person name="Hu H."/>
            <person name="Zhang G."/>
            <person name="Kronauer D.J."/>
        </authorList>
    </citation>
    <scope>NUCLEOTIDE SEQUENCE [LARGE SCALE GENOMIC DNA]</scope>
</reference>
<dbReference type="OrthoDB" id="6605214at2759"/>
<keyword evidence="2" id="KW-0812">Transmembrane</keyword>
<dbReference type="EMBL" id="KK107064">
    <property type="protein sequence ID" value="EZA60824.1"/>
    <property type="molecule type" value="Genomic_DNA"/>
</dbReference>
<keyword evidence="2" id="KW-0472">Membrane</keyword>
<dbReference type="Proteomes" id="UP000053097">
    <property type="component" value="Unassembled WGS sequence"/>
</dbReference>